<gene>
    <name evidence="2" type="ORF">BAZ10_07645</name>
</gene>
<feature type="region of interest" description="Disordered" evidence="1">
    <location>
        <begin position="390"/>
        <end position="430"/>
    </location>
</feature>
<dbReference type="GO" id="GO:0015485">
    <property type="term" value="F:cholesterol binding"/>
    <property type="evidence" value="ECO:0007669"/>
    <property type="project" value="InterPro"/>
</dbReference>
<proteinExistence type="predicted"/>
<dbReference type="SUPFAM" id="SSF56978">
    <property type="entry name" value="Perfringolysin"/>
    <property type="match status" value="1"/>
</dbReference>
<evidence type="ECO:0000313" key="2">
    <source>
        <dbReference type="EMBL" id="OPC63029.1"/>
    </source>
</evidence>
<accession>A0A1T3MF10</accession>
<organism evidence="2 3">
    <name type="scientific">Elizabethkingia occulta</name>
    <dbReference type="NCBI Taxonomy" id="1867263"/>
    <lineage>
        <taxon>Bacteria</taxon>
        <taxon>Pseudomonadati</taxon>
        <taxon>Bacteroidota</taxon>
        <taxon>Flavobacteriia</taxon>
        <taxon>Flavobacteriales</taxon>
        <taxon>Weeksellaceae</taxon>
        <taxon>Elizabethkingia</taxon>
    </lineage>
</organism>
<dbReference type="Proteomes" id="UP000190813">
    <property type="component" value="Unassembled WGS sequence"/>
</dbReference>
<sequence>MKKKHLLFLLGIGIGLCSISCNRDENGRFTKGNDLNGKTGRFDNKPFSWDVQTKQNQNDIFLGDLNVGVNTLNMSASNGNLGTANGNIFINSANVYPGAVFPKPSIDSYAFDAEIKYDKSPYDLNFMFPMPYTIEDIDSSKGLSNYNRKISEALNSTNFTNYINSGYKKEVDYSATEVYNYEDVKKAFSFNTKLGGLFSTKMTENKHNQKYSSIYFARLVSTSFDVLFDQNRDGFFKSGDINKDLQNAGSNGSGGGRNGFGSSISGTPSQYFASGEPYFIKQMSYGKFAYLAIESEYSYSEVKRTIEATFDAWKISGKAEYSEEIKRVLSKSTVTVFSTGDSGVESYWGTSLDNLYSMFKVIYNSNFYGYPVYTQIRSVKDDKLYTPPAILYNGDRENSNGGSSRPDNGFKPNPNPDTNPGSGFGNGGRR</sequence>
<protein>
    <submittedName>
        <fullName evidence="2">Hemolysin</fullName>
    </submittedName>
</protein>
<comment type="caution">
    <text evidence="2">The sequence shown here is derived from an EMBL/GenBank/DDBJ whole genome shotgun (WGS) entry which is preliminary data.</text>
</comment>
<dbReference type="Gene3D" id="3.40.30.40">
    <property type="entry name" value="Perfringolysin"/>
    <property type="match status" value="1"/>
</dbReference>
<name>A0A1T3MF10_9FLAO</name>
<keyword evidence="3" id="KW-1185">Reference proteome</keyword>
<dbReference type="RefSeq" id="WP_078772519.1">
    <property type="nucleotide sequence ID" value="NZ_CBCSBR010000037.1"/>
</dbReference>
<dbReference type="EMBL" id="MAHX01000017">
    <property type="protein sequence ID" value="OPC63029.1"/>
    <property type="molecule type" value="Genomic_DNA"/>
</dbReference>
<evidence type="ECO:0000313" key="3">
    <source>
        <dbReference type="Proteomes" id="UP000190813"/>
    </source>
</evidence>
<dbReference type="InterPro" id="IPR036359">
    <property type="entry name" value="Thiol_cytolysin_sf"/>
</dbReference>
<reference evidence="2 3" key="1">
    <citation type="submission" date="2016-06" db="EMBL/GenBank/DDBJ databases">
        <title>Revisiting the taxonomy of the Elizabethkingia Genus based on Whole-Genome Sequencing, Optical Mapping, and MALDI-TOF.</title>
        <authorList>
            <person name="Nicholson A.C."/>
        </authorList>
    </citation>
    <scope>NUCLEOTIDE SEQUENCE [LARGE SCALE GENOMIC DNA]</scope>
    <source>
        <strain evidence="2 3">G4070</strain>
    </source>
</reference>
<evidence type="ECO:0000256" key="1">
    <source>
        <dbReference type="SAM" id="MobiDB-lite"/>
    </source>
</evidence>
<dbReference type="AlphaFoldDB" id="A0A1T3MF10"/>